<name>M4ZEN5_9BRAD</name>
<dbReference type="EMBL" id="AP012603">
    <property type="protein sequence ID" value="BAM91971.1"/>
    <property type="molecule type" value="Genomic_DNA"/>
</dbReference>
<protein>
    <submittedName>
        <fullName evidence="2">Uncharacterized protein</fullName>
    </submittedName>
</protein>
<feature type="region of interest" description="Disordered" evidence="1">
    <location>
        <begin position="95"/>
        <end position="137"/>
    </location>
</feature>
<organism evidence="2 3">
    <name type="scientific">Bradyrhizobium oligotrophicum S58</name>
    <dbReference type="NCBI Taxonomy" id="1245469"/>
    <lineage>
        <taxon>Bacteria</taxon>
        <taxon>Pseudomonadati</taxon>
        <taxon>Pseudomonadota</taxon>
        <taxon>Alphaproteobacteria</taxon>
        <taxon>Hyphomicrobiales</taxon>
        <taxon>Nitrobacteraceae</taxon>
        <taxon>Bradyrhizobium</taxon>
    </lineage>
</organism>
<evidence type="ECO:0000256" key="1">
    <source>
        <dbReference type="SAM" id="MobiDB-lite"/>
    </source>
</evidence>
<feature type="compositionally biased region" description="Basic and acidic residues" evidence="1">
    <location>
        <begin position="95"/>
        <end position="109"/>
    </location>
</feature>
<gene>
    <name evidence="2" type="ORF">S58_59950</name>
</gene>
<reference evidence="2 3" key="1">
    <citation type="journal article" date="2013" name="Appl. Environ. Microbiol.">
        <title>Genome analysis suggests that the soil oligotrophic bacterium Agromonas oligotrophica (Bradyrhizobium oligotrophicum) is a nitrogen-fixing symbiont of Aeschynomene indica.</title>
        <authorList>
            <person name="Okubo T."/>
            <person name="Fukushima S."/>
            <person name="Itakura M."/>
            <person name="Oshima K."/>
            <person name="Longtonglang A."/>
            <person name="Teaumroong N."/>
            <person name="Mitsui H."/>
            <person name="Hattori M."/>
            <person name="Hattori R."/>
            <person name="Hattori T."/>
            <person name="Minamisawa K."/>
        </authorList>
    </citation>
    <scope>NUCLEOTIDE SEQUENCE [LARGE SCALE GENOMIC DNA]</scope>
    <source>
        <strain evidence="2 3">S58</strain>
    </source>
</reference>
<accession>M4ZEN5</accession>
<evidence type="ECO:0000313" key="3">
    <source>
        <dbReference type="Proteomes" id="UP000011841"/>
    </source>
</evidence>
<proteinExistence type="predicted"/>
<dbReference type="KEGG" id="aol:S58_59950"/>
<dbReference type="Proteomes" id="UP000011841">
    <property type="component" value="Chromosome"/>
</dbReference>
<sequence length="137" mass="15380">MFEVMVLSLGRFRLFKTEDVGRVHAATSFRAADYRVVLDDGDQWLVEVKNARCENPQKQRTTMSAAYLALLQAYADAVTAAGRYRKSRILTDGEIVRHSSHRDSGRKPADGQPNRSRNTCRGADTSEASIMNKMNDL</sequence>
<dbReference type="AlphaFoldDB" id="M4ZEN5"/>
<evidence type="ECO:0000313" key="2">
    <source>
        <dbReference type="EMBL" id="BAM91971.1"/>
    </source>
</evidence>
<dbReference type="HOGENOM" id="CLU_1861354_0_0_5"/>
<dbReference type="eggNOG" id="ENOG5033RJC">
    <property type="taxonomic scope" value="Bacteria"/>
</dbReference>
<keyword evidence="3" id="KW-1185">Reference proteome</keyword>